<protein>
    <submittedName>
        <fullName evidence="2">Uncharacterized protein</fullName>
    </submittedName>
</protein>
<dbReference type="AlphaFoldDB" id="F9VZ10"/>
<evidence type="ECO:0000256" key="1">
    <source>
        <dbReference type="SAM" id="MobiDB-lite"/>
    </source>
</evidence>
<evidence type="ECO:0000313" key="2">
    <source>
        <dbReference type="EMBL" id="GAA13849.1"/>
    </source>
</evidence>
<sequence length="128" mass="14603">MTLKPKPTRKACPVPTAGTPTSSWQSRGEQTTRPRQTAATRCAARDCYRRPNLYWSVGGLEITVVNRVMGWLLTPLHWLVVTVAWHQERRTVRDAQERAWMDAVAACRAMPSDDTDHITIARQRNVFD</sequence>
<comment type="caution">
    <text evidence="2">The sequence shown here is derived from an EMBL/GenBank/DDBJ whole genome shotgun (WGS) entry which is preliminary data.</text>
</comment>
<accession>F9VZ10</accession>
<feature type="compositionally biased region" description="Polar residues" evidence="1">
    <location>
        <begin position="18"/>
        <end position="29"/>
    </location>
</feature>
<dbReference type="Proteomes" id="UP000003558">
    <property type="component" value="Unassembled WGS sequence"/>
</dbReference>
<dbReference type="EMBL" id="BACI01000093">
    <property type="protein sequence ID" value="GAA13849.1"/>
    <property type="molecule type" value="Genomic_DNA"/>
</dbReference>
<proteinExistence type="predicted"/>
<name>F9VZ10_9ACTN</name>
<gene>
    <name evidence="2" type="ORF">GOALK_093_00370</name>
</gene>
<dbReference type="STRING" id="1027371.GOALK_093_00370"/>
<feature type="region of interest" description="Disordered" evidence="1">
    <location>
        <begin position="1"/>
        <end position="38"/>
    </location>
</feature>
<organism evidence="2 3">
    <name type="scientific">Gordonia alkanivorans NBRC 16433</name>
    <dbReference type="NCBI Taxonomy" id="1027371"/>
    <lineage>
        <taxon>Bacteria</taxon>
        <taxon>Bacillati</taxon>
        <taxon>Actinomycetota</taxon>
        <taxon>Actinomycetes</taxon>
        <taxon>Mycobacteriales</taxon>
        <taxon>Gordoniaceae</taxon>
        <taxon>Gordonia</taxon>
    </lineage>
</organism>
<evidence type="ECO:0000313" key="3">
    <source>
        <dbReference type="Proteomes" id="UP000003558"/>
    </source>
</evidence>
<reference evidence="2 3" key="1">
    <citation type="submission" date="2011-05" db="EMBL/GenBank/DDBJ databases">
        <title>Whole genome shotgun sequence of Gordonia alkanivorans NBRC 16433.</title>
        <authorList>
            <person name="Hosoyama A."/>
            <person name="Nakamura S."/>
            <person name="Takarada H."/>
            <person name="Tsuchikane K."/>
            <person name="Yamazaki S."/>
            <person name="Fujita N."/>
        </authorList>
    </citation>
    <scope>NUCLEOTIDE SEQUENCE [LARGE SCALE GENOMIC DNA]</scope>
    <source>
        <strain evidence="2 3">NBRC 16433</strain>
    </source>
</reference>